<evidence type="ECO:0000256" key="3">
    <source>
        <dbReference type="ARBA" id="ARBA00022695"/>
    </source>
</evidence>
<keyword evidence="10" id="KW-1185">Reference proteome</keyword>
<organism evidence="9 10">
    <name type="scientific">Elysia marginata</name>
    <dbReference type="NCBI Taxonomy" id="1093978"/>
    <lineage>
        <taxon>Eukaryota</taxon>
        <taxon>Metazoa</taxon>
        <taxon>Spiralia</taxon>
        <taxon>Lophotrochozoa</taxon>
        <taxon>Mollusca</taxon>
        <taxon>Gastropoda</taxon>
        <taxon>Heterobranchia</taxon>
        <taxon>Euthyneura</taxon>
        <taxon>Panpulmonata</taxon>
        <taxon>Sacoglossa</taxon>
        <taxon>Placobranchoidea</taxon>
        <taxon>Plakobranchidae</taxon>
        <taxon>Elysia</taxon>
    </lineage>
</organism>
<dbReference type="GO" id="GO:0004519">
    <property type="term" value="F:endonuclease activity"/>
    <property type="evidence" value="ECO:0007669"/>
    <property type="project" value="UniProtKB-KW"/>
</dbReference>
<dbReference type="FunFam" id="3.10.10.10:FF:000007">
    <property type="entry name" value="Retrovirus-related Pol polyprotein from transposon 17.6-like Protein"/>
    <property type="match status" value="1"/>
</dbReference>
<dbReference type="SUPFAM" id="SSF56672">
    <property type="entry name" value="DNA/RNA polymerases"/>
    <property type="match status" value="1"/>
</dbReference>
<dbReference type="PANTHER" id="PTHR24559:SF444">
    <property type="entry name" value="REVERSE TRANSCRIPTASE DOMAIN-CONTAINING PROTEIN"/>
    <property type="match status" value="1"/>
</dbReference>
<evidence type="ECO:0000259" key="8">
    <source>
        <dbReference type="Pfam" id="PF00078"/>
    </source>
</evidence>
<evidence type="ECO:0000256" key="4">
    <source>
        <dbReference type="ARBA" id="ARBA00022722"/>
    </source>
</evidence>
<dbReference type="Proteomes" id="UP000762676">
    <property type="component" value="Unassembled WGS sequence"/>
</dbReference>
<evidence type="ECO:0000256" key="6">
    <source>
        <dbReference type="ARBA" id="ARBA00022801"/>
    </source>
</evidence>
<dbReference type="CDD" id="cd01647">
    <property type="entry name" value="RT_LTR"/>
    <property type="match status" value="1"/>
</dbReference>
<evidence type="ECO:0000313" key="10">
    <source>
        <dbReference type="Proteomes" id="UP000762676"/>
    </source>
</evidence>
<keyword evidence="7" id="KW-0695">RNA-directed DNA polymerase</keyword>
<evidence type="ECO:0000256" key="2">
    <source>
        <dbReference type="ARBA" id="ARBA00022679"/>
    </source>
</evidence>
<keyword evidence="3" id="KW-0548">Nucleotidyltransferase</keyword>
<keyword evidence="2" id="KW-0808">Transferase</keyword>
<dbReference type="GO" id="GO:0003964">
    <property type="term" value="F:RNA-directed DNA polymerase activity"/>
    <property type="evidence" value="ECO:0007669"/>
    <property type="project" value="UniProtKB-KW"/>
</dbReference>
<dbReference type="EMBL" id="BMAT01008005">
    <property type="protein sequence ID" value="GFR76155.1"/>
    <property type="molecule type" value="Genomic_DNA"/>
</dbReference>
<sequence>MEEMGVIQRSKSPWSSPLHMVPKSNGQWIPCGDDRRLNAVSEDDRCPLPHIQDFNNHLAGCTIFSKVDLVRGYHQIPVAPSSIQKTAVTTPFGLWEFLRMPFGLKKMLHRHSRGSWTEFYVMCLSPLYTSMISLLPATLKRNIIITFNVFSTSFHKMDW</sequence>
<dbReference type="AlphaFoldDB" id="A0AAV4FTQ0"/>
<dbReference type="GO" id="GO:0006508">
    <property type="term" value="P:proteolysis"/>
    <property type="evidence" value="ECO:0007669"/>
    <property type="project" value="UniProtKB-KW"/>
</dbReference>
<keyword evidence="5" id="KW-0255">Endonuclease</keyword>
<dbReference type="Gene3D" id="3.30.70.270">
    <property type="match status" value="1"/>
</dbReference>
<name>A0AAV4FTQ0_9GAST</name>
<dbReference type="PANTHER" id="PTHR24559">
    <property type="entry name" value="TRANSPOSON TY3-I GAG-POL POLYPROTEIN"/>
    <property type="match status" value="1"/>
</dbReference>
<accession>A0AAV4FTQ0</accession>
<dbReference type="Gene3D" id="3.10.10.10">
    <property type="entry name" value="HIV Type 1 Reverse Transcriptase, subunit A, domain 1"/>
    <property type="match status" value="1"/>
</dbReference>
<evidence type="ECO:0000256" key="7">
    <source>
        <dbReference type="ARBA" id="ARBA00022918"/>
    </source>
</evidence>
<feature type="domain" description="Reverse transcriptase" evidence="8">
    <location>
        <begin position="21"/>
        <end position="105"/>
    </location>
</feature>
<comment type="caution">
    <text evidence="9">The sequence shown here is derived from an EMBL/GenBank/DDBJ whole genome shotgun (WGS) entry which is preliminary data.</text>
</comment>
<protein>
    <submittedName>
        <fullName evidence="9">Pol polyprotein</fullName>
    </submittedName>
</protein>
<reference evidence="9 10" key="1">
    <citation type="journal article" date="2021" name="Elife">
        <title>Chloroplast acquisition without the gene transfer in kleptoplastic sea slugs, Plakobranchus ocellatus.</title>
        <authorList>
            <person name="Maeda T."/>
            <person name="Takahashi S."/>
            <person name="Yoshida T."/>
            <person name="Shimamura S."/>
            <person name="Takaki Y."/>
            <person name="Nagai Y."/>
            <person name="Toyoda A."/>
            <person name="Suzuki Y."/>
            <person name="Arimoto A."/>
            <person name="Ishii H."/>
            <person name="Satoh N."/>
            <person name="Nishiyama T."/>
            <person name="Hasebe M."/>
            <person name="Maruyama T."/>
            <person name="Minagawa J."/>
            <person name="Obokata J."/>
            <person name="Shigenobu S."/>
        </authorList>
    </citation>
    <scope>NUCLEOTIDE SEQUENCE [LARGE SCALE GENOMIC DNA]</scope>
</reference>
<keyword evidence="1" id="KW-0645">Protease</keyword>
<proteinExistence type="predicted"/>
<dbReference type="GO" id="GO:0008233">
    <property type="term" value="F:peptidase activity"/>
    <property type="evidence" value="ECO:0007669"/>
    <property type="project" value="UniProtKB-KW"/>
</dbReference>
<dbReference type="InterPro" id="IPR043502">
    <property type="entry name" value="DNA/RNA_pol_sf"/>
</dbReference>
<dbReference type="InterPro" id="IPR053134">
    <property type="entry name" value="RNA-dir_DNA_polymerase"/>
</dbReference>
<keyword evidence="4" id="KW-0540">Nuclease</keyword>
<gene>
    <name evidence="9" type="ORF">ElyMa_003937900</name>
</gene>
<evidence type="ECO:0000313" key="9">
    <source>
        <dbReference type="EMBL" id="GFR76155.1"/>
    </source>
</evidence>
<dbReference type="Pfam" id="PF00078">
    <property type="entry name" value="RVT_1"/>
    <property type="match status" value="1"/>
</dbReference>
<dbReference type="InterPro" id="IPR000477">
    <property type="entry name" value="RT_dom"/>
</dbReference>
<keyword evidence="6" id="KW-0378">Hydrolase</keyword>
<evidence type="ECO:0000256" key="1">
    <source>
        <dbReference type="ARBA" id="ARBA00022670"/>
    </source>
</evidence>
<dbReference type="InterPro" id="IPR043128">
    <property type="entry name" value="Rev_trsase/Diguanyl_cyclase"/>
</dbReference>
<evidence type="ECO:0000256" key="5">
    <source>
        <dbReference type="ARBA" id="ARBA00022759"/>
    </source>
</evidence>